<dbReference type="Proteomes" id="UP000192575">
    <property type="component" value="Unassembled WGS sequence"/>
</dbReference>
<dbReference type="SMART" id="SM00346">
    <property type="entry name" value="HTH_ICLR"/>
    <property type="match status" value="1"/>
</dbReference>
<evidence type="ECO:0000313" key="6">
    <source>
        <dbReference type="EMBL" id="OQQ92378.1"/>
    </source>
</evidence>
<dbReference type="Gene3D" id="1.10.10.10">
    <property type="entry name" value="Winged helix-like DNA-binding domain superfamily/Winged helix DNA-binding domain"/>
    <property type="match status" value="1"/>
</dbReference>
<feature type="domain" description="IclR-ED" evidence="5">
    <location>
        <begin position="62"/>
        <end position="250"/>
    </location>
</feature>
<dbReference type="PROSITE" id="PS51077">
    <property type="entry name" value="HTH_ICLR"/>
    <property type="match status" value="1"/>
</dbReference>
<dbReference type="Gene3D" id="3.30.450.40">
    <property type="match status" value="1"/>
</dbReference>
<protein>
    <recommendedName>
        <fullName evidence="8">IclR family transcriptional regulator</fullName>
    </recommendedName>
</protein>
<dbReference type="SUPFAM" id="SSF46785">
    <property type="entry name" value="Winged helix' DNA-binding domain"/>
    <property type="match status" value="1"/>
</dbReference>
<dbReference type="RefSeq" id="WP_003705065.1">
    <property type="nucleotide sequence ID" value="NZ_JAYMDJ010000005.1"/>
</dbReference>
<proteinExistence type="predicted"/>
<evidence type="ECO:0000259" key="5">
    <source>
        <dbReference type="PROSITE" id="PS51078"/>
    </source>
</evidence>
<dbReference type="InterPro" id="IPR014757">
    <property type="entry name" value="Tscrpt_reg_IclR_C"/>
</dbReference>
<keyword evidence="2" id="KW-0238">DNA-binding</keyword>
<dbReference type="InterPro" id="IPR036388">
    <property type="entry name" value="WH-like_DNA-bd_sf"/>
</dbReference>
<evidence type="ECO:0000313" key="7">
    <source>
        <dbReference type="Proteomes" id="UP000192575"/>
    </source>
</evidence>
<dbReference type="GO" id="GO:0045892">
    <property type="term" value="P:negative regulation of DNA-templated transcription"/>
    <property type="evidence" value="ECO:0007669"/>
    <property type="project" value="TreeGrafter"/>
</dbReference>
<dbReference type="InterPro" id="IPR005471">
    <property type="entry name" value="Tscrpt_reg_IclR_N"/>
</dbReference>
<dbReference type="InterPro" id="IPR050707">
    <property type="entry name" value="HTH_MetabolicPath_Reg"/>
</dbReference>
<evidence type="ECO:0008006" key="8">
    <source>
        <dbReference type="Google" id="ProtNLM"/>
    </source>
</evidence>
<dbReference type="EMBL" id="NBEF01000005">
    <property type="protein sequence ID" value="OQQ92378.1"/>
    <property type="molecule type" value="Genomic_DNA"/>
</dbReference>
<dbReference type="AlphaFoldDB" id="A0A1V9RHA6"/>
<dbReference type="SUPFAM" id="SSF55781">
    <property type="entry name" value="GAF domain-like"/>
    <property type="match status" value="1"/>
</dbReference>
<dbReference type="InterPro" id="IPR036390">
    <property type="entry name" value="WH_DNA-bd_sf"/>
</dbReference>
<comment type="caution">
    <text evidence="6">The sequence shown here is derived from an EMBL/GenBank/DDBJ whole genome shotgun (WGS) entry which is preliminary data.</text>
</comment>
<evidence type="ECO:0000256" key="3">
    <source>
        <dbReference type="ARBA" id="ARBA00023163"/>
    </source>
</evidence>
<dbReference type="Pfam" id="PF01614">
    <property type="entry name" value="IclR_C"/>
    <property type="match status" value="1"/>
</dbReference>
<dbReference type="Pfam" id="PF09339">
    <property type="entry name" value="HTH_IclR"/>
    <property type="match status" value="1"/>
</dbReference>
<dbReference type="GO" id="GO:0003700">
    <property type="term" value="F:DNA-binding transcription factor activity"/>
    <property type="evidence" value="ECO:0007669"/>
    <property type="project" value="TreeGrafter"/>
</dbReference>
<feature type="domain" description="HTH iclR-type" evidence="4">
    <location>
        <begin position="7"/>
        <end position="68"/>
    </location>
</feature>
<dbReference type="InterPro" id="IPR029016">
    <property type="entry name" value="GAF-like_dom_sf"/>
</dbReference>
<dbReference type="GO" id="GO:0003677">
    <property type="term" value="F:DNA binding"/>
    <property type="evidence" value="ECO:0007669"/>
    <property type="project" value="UniProtKB-KW"/>
</dbReference>
<dbReference type="PROSITE" id="PS51078">
    <property type="entry name" value="ICLR_ED"/>
    <property type="match status" value="1"/>
</dbReference>
<evidence type="ECO:0000256" key="2">
    <source>
        <dbReference type="ARBA" id="ARBA00023125"/>
    </source>
</evidence>
<keyword evidence="3" id="KW-0804">Transcription</keyword>
<name>A0A1V9RHA6_9LACO</name>
<reference evidence="6 7" key="1">
    <citation type="submission" date="2017-03" db="EMBL/GenBank/DDBJ databases">
        <title>Phylogenomics and comparative genomics of Lactobacillus salivarius, a mammalian gut commensal.</title>
        <authorList>
            <person name="Harris H.M."/>
        </authorList>
    </citation>
    <scope>NUCLEOTIDE SEQUENCE [LARGE SCALE GENOMIC DNA]</scope>
    <source>
        <strain evidence="6 7">JCM 1047</strain>
    </source>
</reference>
<evidence type="ECO:0000259" key="4">
    <source>
        <dbReference type="PROSITE" id="PS51077"/>
    </source>
</evidence>
<keyword evidence="1" id="KW-0805">Transcription regulation</keyword>
<dbReference type="PANTHER" id="PTHR30136">
    <property type="entry name" value="HELIX-TURN-HELIX TRANSCRIPTIONAL REGULATOR, ICLR FAMILY"/>
    <property type="match status" value="1"/>
</dbReference>
<gene>
    <name evidence="6" type="ORF">B6U56_00500</name>
</gene>
<evidence type="ECO:0000256" key="1">
    <source>
        <dbReference type="ARBA" id="ARBA00023015"/>
    </source>
</evidence>
<dbReference type="PANTHER" id="PTHR30136:SF24">
    <property type="entry name" value="HTH-TYPE TRANSCRIPTIONAL REPRESSOR ALLR"/>
    <property type="match status" value="1"/>
</dbReference>
<organism evidence="6 7">
    <name type="scientific">Ligilactobacillus salivarius</name>
    <dbReference type="NCBI Taxonomy" id="1624"/>
    <lineage>
        <taxon>Bacteria</taxon>
        <taxon>Bacillati</taxon>
        <taxon>Bacillota</taxon>
        <taxon>Bacilli</taxon>
        <taxon>Lactobacillales</taxon>
        <taxon>Lactobacillaceae</taxon>
        <taxon>Ligilactobacillus</taxon>
    </lineage>
</organism>
<accession>A0A1V9RHA6</accession>
<sequence>MASIKPNQSVINSFKILEAISNSSSYIGVSQLSKETSLPKTTVFRLLETLHYLGLIKQNDNQEYTLGRAFLKYIDRVKNQEDLVSVSTPFLKEFASTVGETINLGILYNNEVIYLKSIRGERFTFRVQLLPVAPLYNSSLGKIFLSTFSNEALEDYIHKTIFEKNTINTIVDIDAFKEEINKVKKQNIAYDNEEAEYGLTCVALPITKSNKVIAAISVSGPTSRLKIKGLNKIIQALQNTADNINHAISTIDDIS</sequence>